<keyword evidence="6" id="KW-1185">Reference proteome</keyword>
<evidence type="ECO:0000256" key="3">
    <source>
        <dbReference type="ARBA" id="ARBA00023445"/>
    </source>
</evidence>
<evidence type="ECO:0000313" key="6">
    <source>
        <dbReference type="Proteomes" id="UP001163823"/>
    </source>
</evidence>
<evidence type="ECO:0000256" key="2">
    <source>
        <dbReference type="ARBA" id="ARBA00023002"/>
    </source>
</evidence>
<dbReference type="Pfam" id="PF01370">
    <property type="entry name" value="Epimerase"/>
    <property type="match status" value="1"/>
</dbReference>
<name>A0AAD7PCX1_QUISA</name>
<evidence type="ECO:0000259" key="4">
    <source>
        <dbReference type="Pfam" id="PF01370"/>
    </source>
</evidence>
<keyword evidence="1" id="KW-0521">NADP</keyword>
<dbReference type="PANTHER" id="PTHR10366">
    <property type="entry name" value="NAD DEPENDENT EPIMERASE/DEHYDRATASE"/>
    <property type="match status" value="1"/>
</dbReference>
<evidence type="ECO:0000256" key="1">
    <source>
        <dbReference type="ARBA" id="ARBA00022857"/>
    </source>
</evidence>
<comment type="caution">
    <text evidence="5">The sequence shown here is derived from an EMBL/GenBank/DDBJ whole genome shotgun (WGS) entry which is preliminary data.</text>
</comment>
<organism evidence="5 6">
    <name type="scientific">Quillaja saponaria</name>
    <name type="common">Soap bark tree</name>
    <dbReference type="NCBI Taxonomy" id="32244"/>
    <lineage>
        <taxon>Eukaryota</taxon>
        <taxon>Viridiplantae</taxon>
        <taxon>Streptophyta</taxon>
        <taxon>Embryophyta</taxon>
        <taxon>Tracheophyta</taxon>
        <taxon>Spermatophyta</taxon>
        <taxon>Magnoliopsida</taxon>
        <taxon>eudicotyledons</taxon>
        <taxon>Gunneridae</taxon>
        <taxon>Pentapetalae</taxon>
        <taxon>rosids</taxon>
        <taxon>fabids</taxon>
        <taxon>Fabales</taxon>
        <taxon>Quillajaceae</taxon>
        <taxon>Quillaja</taxon>
    </lineage>
</organism>
<dbReference type="InterPro" id="IPR050425">
    <property type="entry name" value="NAD(P)_dehydrat-like"/>
</dbReference>
<reference evidence="5" key="1">
    <citation type="journal article" date="2023" name="Science">
        <title>Elucidation of the pathway for biosynthesis of saponin adjuvants from the soapbark tree.</title>
        <authorList>
            <person name="Reed J."/>
            <person name="Orme A."/>
            <person name="El-Demerdash A."/>
            <person name="Owen C."/>
            <person name="Martin L.B.B."/>
            <person name="Misra R.C."/>
            <person name="Kikuchi S."/>
            <person name="Rejzek M."/>
            <person name="Martin A.C."/>
            <person name="Harkess A."/>
            <person name="Leebens-Mack J."/>
            <person name="Louveau T."/>
            <person name="Stephenson M.J."/>
            <person name="Osbourn A."/>
        </authorList>
    </citation>
    <scope>NUCLEOTIDE SEQUENCE</scope>
    <source>
        <strain evidence="5">S10</strain>
    </source>
</reference>
<dbReference type="InterPro" id="IPR036291">
    <property type="entry name" value="NAD(P)-bd_dom_sf"/>
</dbReference>
<dbReference type="FunFam" id="3.40.50.720:FF:000085">
    <property type="entry name" value="Dihydroflavonol reductase"/>
    <property type="match status" value="1"/>
</dbReference>
<dbReference type="CDD" id="cd08958">
    <property type="entry name" value="FR_SDR_e"/>
    <property type="match status" value="1"/>
</dbReference>
<gene>
    <name evidence="5" type="ORF">O6P43_027092</name>
</gene>
<dbReference type="AlphaFoldDB" id="A0AAD7PCX1"/>
<evidence type="ECO:0000313" key="5">
    <source>
        <dbReference type="EMBL" id="KAJ7950983.1"/>
    </source>
</evidence>
<dbReference type="KEGG" id="qsa:O6P43_027092"/>
<dbReference type="Gene3D" id="3.40.50.720">
    <property type="entry name" value="NAD(P)-binding Rossmann-like Domain"/>
    <property type="match status" value="1"/>
</dbReference>
<dbReference type="Proteomes" id="UP001163823">
    <property type="component" value="Chromosome 11"/>
</dbReference>
<accession>A0AAD7PCX1</accession>
<proteinExistence type="inferred from homology"/>
<keyword evidence="2" id="KW-0560">Oxidoreductase</keyword>
<protein>
    <submittedName>
        <fullName evidence="5">Dihydroflavonol-4-reductase</fullName>
    </submittedName>
</protein>
<sequence>MEGNKGRVCVTGGTGYIASWLIMRLLENGYPVSTTMRSEPEHKKDVSFLTSLPGATQNLKIFNADLSNPESFNAAIEGCTAVFHIAATIDYAEREPEEIVTKKSIDAMLGILKACQNIKTVKRVVYTSSASAVAFSGKDDDTLDESFWSDLDFIRARMQPGASYAISKTLTERAALEFAEQNGMDVITILPSYVVGPFICSKLPGSVYVALAILFGNKDIVEYPLHTVHVEDVARAFIFLLEHSNPKGRYLCSSEVVSIERIFEFLSEKYPELEIPTLDSLKEIKCSKQIAIPSKKLMDSGFKFKKGFNEMYDEAIQCCKEKGYL</sequence>
<comment type="similarity">
    <text evidence="3">Belongs to the NAD(P)-dependent epimerase/dehydratase family. Dihydroflavonol-4-reductase subfamily.</text>
</comment>
<dbReference type="EMBL" id="JARAOO010000011">
    <property type="protein sequence ID" value="KAJ7950983.1"/>
    <property type="molecule type" value="Genomic_DNA"/>
</dbReference>
<dbReference type="SUPFAM" id="SSF51735">
    <property type="entry name" value="NAD(P)-binding Rossmann-fold domains"/>
    <property type="match status" value="1"/>
</dbReference>
<dbReference type="InterPro" id="IPR001509">
    <property type="entry name" value="Epimerase_deHydtase"/>
</dbReference>
<feature type="domain" description="NAD-dependent epimerase/dehydratase" evidence="4">
    <location>
        <begin position="8"/>
        <end position="245"/>
    </location>
</feature>
<dbReference type="GO" id="GO:0016616">
    <property type="term" value="F:oxidoreductase activity, acting on the CH-OH group of donors, NAD or NADP as acceptor"/>
    <property type="evidence" value="ECO:0007669"/>
    <property type="project" value="TreeGrafter"/>
</dbReference>
<dbReference type="PANTHER" id="PTHR10366:SF563">
    <property type="entry name" value="CINNAMOYL-COA REDUCTASE 16"/>
    <property type="match status" value="1"/>
</dbReference>